<keyword evidence="1" id="KW-0812">Transmembrane</keyword>
<keyword evidence="3" id="KW-1185">Reference proteome</keyword>
<dbReference type="Proteomes" id="UP000627292">
    <property type="component" value="Unassembled WGS sequence"/>
</dbReference>
<protein>
    <submittedName>
        <fullName evidence="2">Membrane protein</fullName>
    </submittedName>
</protein>
<feature type="transmembrane region" description="Helical" evidence="1">
    <location>
        <begin position="89"/>
        <end position="116"/>
    </location>
</feature>
<keyword evidence="1" id="KW-1133">Transmembrane helix</keyword>
<gene>
    <name evidence="2" type="ORF">GCM10011379_48090</name>
</gene>
<dbReference type="EMBL" id="BMIB01000005">
    <property type="protein sequence ID" value="GGH79154.1"/>
    <property type="molecule type" value="Genomic_DNA"/>
</dbReference>
<feature type="transmembrane region" description="Helical" evidence="1">
    <location>
        <begin position="59"/>
        <end position="77"/>
    </location>
</feature>
<name>A0A917J2A6_9BACT</name>
<dbReference type="Pfam" id="PF10990">
    <property type="entry name" value="DUF2809"/>
    <property type="match status" value="1"/>
</dbReference>
<reference evidence="2" key="2">
    <citation type="submission" date="2020-09" db="EMBL/GenBank/DDBJ databases">
        <authorList>
            <person name="Sun Q."/>
            <person name="Zhou Y."/>
        </authorList>
    </citation>
    <scope>NUCLEOTIDE SEQUENCE</scope>
    <source>
        <strain evidence="2">CGMCC 1.15290</strain>
    </source>
</reference>
<keyword evidence="1" id="KW-0472">Membrane</keyword>
<reference evidence="2" key="1">
    <citation type="journal article" date="2014" name="Int. J. Syst. Evol. Microbiol.">
        <title>Complete genome sequence of Corynebacterium casei LMG S-19264T (=DSM 44701T), isolated from a smear-ripened cheese.</title>
        <authorList>
            <consortium name="US DOE Joint Genome Institute (JGI-PGF)"/>
            <person name="Walter F."/>
            <person name="Albersmeier A."/>
            <person name="Kalinowski J."/>
            <person name="Ruckert C."/>
        </authorList>
    </citation>
    <scope>NUCLEOTIDE SEQUENCE</scope>
    <source>
        <strain evidence="2">CGMCC 1.15290</strain>
    </source>
</reference>
<dbReference type="InterPro" id="IPR021257">
    <property type="entry name" value="DUF2809"/>
</dbReference>
<comment type="caution">
    <text evidence="2">The sequence shown here is derived from an EMBL/GenBank/DDBJ whole genome shotgun (WGS) entry which is preliminary data.</text>
</comment>
<accession>A0A917J2A6</accession>
<feature type="transmembrane region" description="Helical" evidence="1">
    <location>
        <begin position="33"/>
        <end position="52"/>
    </location>
</feature>
<dbReference type="AlphaFoldDB" id="A0A917J2A6"/>
<evidence type="ECO:0000313" key="2">
    <source>
        <dbReference type="EMBL" id="GGH79154.1"/>
    </source>
</evidence>
<sequence length="130" mass="15030">MFQFHKKYFLWALALFAVEVFIGVYVRDRFVRPFIGDFLVVILLYCLVKSFVNTSVRRAAVGVLLFSYLVETLQYLKIVKWLGLEYNRLASIIIGTSFSWEDMLAYTLGIGLVLILEKRTKTQSSQNSLS</sequence>
<feature type="transmembrane region" description="Helical" evidence="1">
    <location>
        <begin position="9"/>
        <end position="27"/>
    </location>
</feature>
<organism evidence="2 3">
    <name type="scientific">Filimonas zeae</name>
    <dbReference type="NCBI Taxonomy" id="1737353"/>
    <lineage>
        <taxon>Bacteria</taxon>
        <taxon>Pseudomonadati</taxon>
        <taxon>Bacteroidota</taxon>
        <taxon>Chitinophagia</taxon>
        <taxon>Chitinophagales</taxon>
        <taxon>Chitinophagaceae</taxon>
        <taxon>Filimonas</taxon>
    </lineage>
</organism>
<dbReference type="RefSeq" id="WP_188957294.1">
    <property type="nucleotide sequence ID" value="NZ_BMIB01000005.1"/>
</dbReference>
<proteinExistence type="predicted"/>
<evidence type="ECO:0000256" key="1">
    <source>
        <dbReference type="SAM" id="Phobius"/>
    </source>
</evidence>
<evidence type="ECO:0000313" key="3">
    <source>
        <dbReference type="Proteomes" id="UP000627292"/>
    </source>
</evidence>